<dbReference type="EMBL" id="CAJVQC010123494">
    <property type="protein sequence ID" value="CAG8839409.1"/>
    <property type="molecule type" value="Genomic_DNA"/>
</dbReference>
<evidence type="ECO:0000313" key="1">
    <source>
        <dbReference type="EMBL" id="CAG8839409.1"/>
    </source>
</evidence>
<protein>
    <submittedName>
        <fullName evidence="1">30847_t:CDS:1</fullName>
    </submittedName>
</protein>
<reference evidence="1" key="1">
    <citation type="submission" date="2021-06" db="EMBL/GenBank/DDBJ databases">
        <authorList>
            <person name="Kallberg Y."/>
            <person name="Tangrot J."/>
            <person name="Rosling A."/>
        </authorList>
    </citation>
    <scope>NUCLEOTIDE SEQUENCE</scope>
    <source>
        <strain evidence="1">MA461A</strain>
    </source>
</reference>
<dbReference type="Proteomes" id="UP000789920">
    <property type="component" value="Unassembled WGS sequence"/>
</dbReference>
<accession>A0ACA9SI51</accession>
<evidence type="ECO:0000313" key="2">
    <source>
        <dbReference type="Proteomes" id="UP000789920"/>
    </source>
</evidence>
<keyword evidence="2" id="KW-1185">Reference proteome</keyword>
<comment type="caution">
    <text evidence="1">The sequence shown here is derived from an EMBL/GenBank/DDBJ whole genome shotgun (WGS) entry which is preliminary data.</text>
</comment>
<name>A0ACA9SI51_9GLOM</name>
<feature type="non-terminal residue" evidence="1">
    <location>
        <position position="119"/>
    </location>
</feature>
<proteinExistence type="predicted"/>
<organism evidence="1 2">
    <name type="scientific">Racocetra persica</name>
    <dbReference type="NCBI Taxonomy" id="160502"/>
    <lineage>
        <taxon>Eukaryota</taxon>
        <taxon>Fungi</taxon>
        <taxon>Fungi incertae sedis</taxon>
        <taxon>Mucoromycota</taxon>
        <taxon>Glomeromycotina</taxon>
        <taxon>Glomeromycetes</taxon>
        <taxon>Diversisporales</taxon>
        <taxon>Gigasporaceae</taxon>
        <taxon>Racocetra</taxon>
    </lineage>
</organism>
<gene>
    <name evidence="1" type="ORF">RPERSI_LOCUS31033</name>
</gene>
<sequence length="119" mass="13582">MTSEEFNKETSSENSISNEASSKDKASIEELDYENSSEISNNSEIISEESNDCMTNEEGPDKIVDKSLSKEQIPSISGEFAPYFNNITEILMFCWIEKHNISTHAYDELVDIIHYPQFK</sequence>